<dbReference type="OMA" id="THNCRAG"/>
<dbReference type="InterPro" id="IPR006342">
    <property type="entry name" value="FkbM_mtfrase"/>
</dbReference>
<dbReference type="AlphaFoldDB" id="A0A1Y1HTR0"/>
<feature type="region of interest" description="Disordered" evidence="1">
    <location>
        <begin position="434"/>
        <end position="460"/>
    </location>
</feature>
<feature type="region of interest" description="Disordered" evidence="1">
    <location>
        <begin position="70"/>
        <end position="111"/>
    </location>
</feature>
<keyword evidence="5" id="KW-1185">Reference proteome</keyword>
<proteinExistence type="predicted"/>
<dbReference type="Gene3D" id="3.40.50.150">
    <property type="entry name" value="Vaccinia Virus protein VP39"/>
    <property type="match status" value="1"/>
</dbReference>
<sequence length="460" mass="50454">MKSGSWSSVISILLLIAGGAFLFYLGTVVGPAGKQRVIYVNEGSARSPLTRELVTVADVIQSGSKFHSESTQAGSESQLAAGISQSGPETSLASRTLVGSESSRSKLETTQVATVSGVRKHGDLCGLPDSQVEQLLSQPHGSKPWENRYSWDYKWWDIKSLRQHLYDVPAKDVECLLVSAAGVIPCLAEECLVTLYVRPHTSDIEVVLQLFDKLEYYYLADYTPQTILDAGGNVGFGALIFGTMFPDATIITIEPDTDNYRQLRRNTKHLANVIPLRAGLWWKVTALRIREKYKEGGHEWEYVVEEVTKADVAAKTAGSEPLDFFPAVTVDYLVQLFNLGSFDLAKIDIEGSEREVFTQDTFNRLSWLPKVKLLTVEQHENLKPGAEASVAKALTETFGGVFELVTMPEYQIWTNKQTIGQIANVNVGATAGNVQDAPVEKGPAKDPQLQGDPLEGLVSN</sequence>
<dbReference type="Proteomes" id="UP000054558">
    <property type="component" value="Unassembled WGS sequence"/>
</dbReference>
<evidence type="ECO:0000313" key="5">
    <source>
        <dbReference type="Proteomes" id="UP000054558"/>
    </source>
</evidence>
<feature type="domain" description="Methyltransferase FkbM" evidence="3">
    <location>
        <begin position="246"/>
        <end position="382"/>
    </location>
</feature>
<dbReference type="NCBIfam" id="TIGR01444">
    <property type="entry name" value="fkbM_fam"/>
    <property type="match status" value="1"/>
</dbReference>
<keyword evidence="2" id="KW-0812">Transmembrane</keyword>
<evidence type="ECO:0000259" key="3">
    <source>
        <dbReference type="Pfam" id="PF05050"/>
    </source>
</evidence>
<gene>
    <name evidence="4" type="ORF">KFL_000410260</name>
</gene>
<protein>
    <recommendedName>
        <fullName evidence="3">Methyltransferase FkbM domain-containing protein</fullName>
    </recommendedName>
</protein>
<dbReference type="EMBL" id="DF236990">
    <property type="protein sequence ID" value="GAQ79927.1"/>
    <property type="molecule type" value="Genomic_DNA"/>
</dbReference>
<evidence type="ECO:0000256" key="2">
    <source>
        <dbReference type="SAM" id="Phobius"/>
    </source>
</evidence>
<keyword evidence="2" id="KW-0472">Membrane</keyword>
<evidence type="ECO:0000313" key="4">
    <source>
        <dbReference type="EMBL" id="GAQ79927.1"/>
    </source>
</evidence>
<reference evidence="4 5" key="1">
    <citation type="journal article" date="2014" name="Nat. Commun.">
        <title>Klebsormidium flaccidum genome reveals primary factors for plant terrestrial adaptation.</title>
        <authorList>
            <person name="Hori K."/>
            <person name="Maruyama F."/>
            <person name="Fujisawa T."/>
            <person name="Togashi T."/>
            <person name="Yamamoto N."/>
            <person name="Seo M."/>
            <person name="Sato S."/>
            <person name="Yamada T."/>
            <person name="Mori H."/>
            <person name="Tajima N."/>
            <person name="Moriyama T."/>
            <person name="Ikeuchi M."/>
            <person name="Watanabe M."/>
            <person name="Wada H."/>
            <person name="Kobayashi K."/>
            <person name="Saito M."/>
            <person name="Masuda T."/>
            <person name="Sasaki-Sekimoto Y."/>
            <person name="Mashiguchi K."/>
            <person name="Awai K."/>
            <person name="Shimojima M."/>
            <person name="Masuda S."/>
            <person name="Iwai M."/>
            <person name="Nobusawa T."/>
            <person name="Narise T."/>
            <person name="Kondo S."/>
            <person name="Saito H."/>
            <person name="Sato R."/>
            <person name="Murakawa M."/>
            <person name="Ihara Y."/>
            <person name="Oshima-Yamada Y."/>
            <person name="Ohtaka K."/>
            <person name="Satoh M."/>
            <person name="Sonobe K."/>
            <person name="Ishii M."/>
            <person name="Ohtani R."/>
            <person name="Kanamori-Sato M."/>
            <person name="Honoki R."/>
            <person name="Miyazaki D."/>
            <person name="Mochizuki H."/>
            <person name="Umetsu J."/>
            <person name="Higashi K."/>
            <person name="Shibata D."/>
            <person name="Kamiya Y."/>
            <person name="Sato N."/>
            <person name="Nakamura Y."/>
            <person name="Tabata S."/>
            <person name="Ida S."/>
            <person name="Kurokawa K."/>
            <person name="Ohta H."/>
        </authorList>
    </citation>
    <scope>NUCLEOTIDE SEQUENCE [LARGE SCALE GENOMIC DNA]</scope>
    <source>
        <strain evidence="4 5">NIES-2285</strain>
    </source>
</reference>
<organism evidence="4 5">
    <name type="scientific">Klebsormidium nitens</name>
    <name type="common">Green alga</name>
    <name type="synonym">Ulothrix nitens</name>
    <dbReference type="NCBI Taxonomy" id="105231"/>
    <lineage>
        <taxon>Eukaryota</taxon>
        <taxon>Viridiplantae</taxon>
        <taxon>Streptophyta</taxon>
        <taxon>Klebsormidiophyceae</taxon>
        <taxon>Klebsormidiales</taxon>
        <taxon>Klebsormidiaceae</taxon>
        <taxon>Klebsormidium</taxon>
    </lineage>
</organism>
<accession>A0A1Y1HTR0</accession>
<dbReference type="InterPro" id="IPR029063">
    <property type="entry name" value="SAM-dependent_MTases_sf"/>
</dbReference>
<dbReference type="Pfam" id="PF05050">
    <property type="entry name" value="Methyltransf_21"/>
    <property type="match status" value="1"/>
</dbReference>
<name>A0A1Y1HTR0_KLENI</name>
<dbReference type="SUPFAM" id="SSF53335">
    <property type="entry name" value="S-adenosyl-L-methionine-dependent methyltransferases"/>
    <property type="match status" value="1"/>
</dbReference>
<evidence type="ECO:0000256" key="1">
    <source>
        <dbReference type="SAM" id="MobiDB-lite"/>
    </source>
</evidence>
<keyword evidence="2" id="KW-1133">Transmembrane helix</keyword>
<feature type="transmembrane region" description="Helical" evidence="2">
    <location>
        <begin position="6"/>
        <end position="26"/>
    </location>
</feature>
<dbReference type="OrthoDB" id="2012523at2759"/>